<accession>A0A401G444</accession>
<keyword evidence="2" id="KW-1185">Reference proteome</keyword>
<dbReference type="SUPFAM" id="SSF53146">
    <property type="entry name" value="Nitrogenase accessory factor-like"/>
    <property type="match status" value="1"/>
</dbReference>
<dbReference type="OrthoDB" id="5457537at2"/>
<reference evidence="2" key="1">
    <citation type="submission" date="2017-11" db="EMBL/GenBank/DDBJ databases">
        <authorList>
            <person name="Watanabe M."/>
            <person name="Kojima H."/>
        </authorList>
    </citation>
    <scope>NUCLEOTIDE SEQUENCE [LARGE SCALE GENOMIC DNA]</scope>
    <source>
        <strain evidence="2">Tokyo 01</strain>
    </source>
</reference>
<dbReference type="Gene3D" id="3.30.420.130">
    <property type="entry name" value="Dinitrogenase iron-molybdenum cofactor biosynthesis domain"/>
    <property type="match status" value="1"/>
</dbReference>
<dbReference type="EMBL" id="BEXT01000001">
    <property type="protein sequence ID" value="GBC63895.1"/>
    <property type="molecule type" value="Genomic_DNA"/>
</dbReference>
<evidence type="ECO:0000313" key="2">
    <source>
        <dbReference type="Proteomes" id="UP000288096"/>
    </source>
</evidence>
<sequence length="115" mass="12910">MSMKKILIPLYGNDVAPRFDLATEVLIITTDDAGEGREEKIVVMPQASAEQLCHLVLTEGIGVVICGGIEEEYYQYLTWKRVGVFDSVVGPWERVFERFCKNELRTGSILYGPVP</sequence>
<comment type="caution">
    <text evidence="1">The sequence shown here is derived from an EMBL/GenBank/DDBJ whole genome shotgun (WGS) entry which is preliminary data.</text>
</comment>
<dbReference type="AlphaFoldDB" id="A0A401G444"/>
<dbReference type="InterPro" id="IPR036105">
    <property type="entry name" value="DiNase_FeMo-co_biosyn_sf"/>
</dbReference>
<name>A0A401G444_9BACT</name>
<proteinExistence type="predicted"/>
<organism evidence="1 2">
    <name type="scientific">Desulfonema ishimotonii</name>
    <dbReference type="NCBI Taxonomy" id="45657"/>
    <lineage>
        <taxon>Bacteria</taxon>
        <taxon>Pseudomonadati</taxon>
        <taxon>Thermodesulfobacteriota</taxon>
        <taxon>Desulfobacteria</taxon>
        <taxon>Desulfobacterales</taxon>
        <taxon>Desulfococcaceae</taxon>
        <taxon>Desulfonema</taxon>
    </lineage>
</organism>
<protein>
    <submittedName>
        <fullName evidence="1">Dinitrogenase iron-molybdenum cofactor biosynthe sis protein</fullName>
    </submittedName>
</protein>
<dbReference type="Proteomes" id="UP000288096">
    <property type="component" value="Unassembled WGS sequence"/>
</dbReference>
<evidence type="ECO:0000313" key="1">
    <source>
        <dbReference type="EMBL" id="GBC63895.1"/>
    </source>
</evidence>
<gene>
    <name evidence="1" type="ORF">DENIS_4894</name>
</gene>
<reference evidence="2" key="2">
    <citation type="submission" date="2019-01" db="EMBL/GenBank/DDBJ databases">
        <title>Genome sequence of Desulfonema ishimotonii strain Tokyo 01.</title>
        <authorList>
            <person name="Fukui M."/>
        </authorList>
    </citation>
    <scope>NUCLEOTIDE SEQUENCE [LARGE SCALE GENOMIC DNA]</scope>
    <source>
        <strain evidence="2">Tokyo 01</strain>
    </source>
</reference>